<dbReference type="PROSITE" id="PS50090">
    <property type="entry name" value="MYB_LIKE"/>
    <property type="match status" value="1"/>
</dbReference>
<feature type="compositionally biased region" description="Basic and acidic residues" evidence="2">
    <location>
        <begin position="164"/>
        <end position="181"/>
    </location>
</feature>
<feature type="compositionally biased region" description="Basic residues" evidence="2">
    <location>
        <begin position="278"/>
        <end position="288"/>
    </location>
</feature>
<protein>
    <recommendedName>
        <fullName evidence="7">Myb-like domain-containing protein</fullName>
    </recommendedName>
</protein>
<dbReference type="PANTHER" id="PTHR47430">
    <property type="entry name" value="GB|AAC33480.1"/>
    <property type="match status" value="1"/>
</dbReference>
<feature type="region of interest" description="Disordered" evidence="2">
    <location>
        <begin position="218"/>
        <end position="411"/>
    </location>
</feature>
<dbReference type="PANTHER" id="PTHR47430:SF4">
    <property type="entry name" value="GB|AAC33480.1"/>
    <property type="match status" value="1"/>
</dbReference>
<name>A0A8J5TCE8_ZIZPA</name>
<reference evidence="5" key="2">
    <citation type="submission" date="2021-02" db="EMBL/GenBank/DDBJ databases">
        <authorList>
            <person name="Kimball J.A."/>
            <person name="Haas M.W."/>
            <person name="Macchietto M."/>
            <person name="Kono T."/>
            <person name="Duquette J."/>
            <person name="Shao M."/>
        </authorList>
    </citation>
    <scope>NUCLEOTIDE SEQUENCE</scope>
    <source>
        <tissue evidence="5">Fresh leaf tissue</tissue>
    </source>
</reference>
<comment type="caution">
    <text evidence="5">The sequence shown here is derived from an EMBL/GenBank/DDBJ whole genome shotgun (WGS) entry which is preliminary data.</text>
</comment>
<gene>
    <name evidence="5" type="ORF">GUJ93_ZPchr0006g42316</name>
</gene>
<feature type="compositionally biased region" description="Basic and acidic residues" evidence="2">
    <location>
        <begin position="113"/>
        <end position="137"/>
    </location>
</feature>
<feature type="compositionally biased region" description="Basic residues" evidence="2">
    <location>
        <begin position="353"/>
        <end position="365"/>
    </location>
</feature>
<proteinExistence type="predicted"/>
<feature type="compositionally biased region" description="Basic and acidic residues" evidence="2">
    <location>
        <begin position="264"/>
        <end position="277"/>
    </location>
</feature>
<dbReference type="EMBL" id="JAAALK010000283">
    <property type="protein sequence ID" value="KAG8076134.1"/>
    <property type="molecule type" value="Genomic_DNA"/>
</dbReference>
<feature type="domain" description="HTH myb-type" evidence="4">
    <location>
        <begin position="482"/>
        <end position="529"/>
    </location>
</feature>
<evidence type="ECO:0008006" key="7">
    <source>
        <dbReference type="Google" id="ProtNLM"/>
    </source>
</evidence>
<feature type="compositionally biased region" description="Basic and acidic residues" evidence="2">
    <location>
        <begin position="20"/>
        <end position="61"/>
    </location>
</feature>
<feature type="compositionally biased region" description="Basic and acidic residues" evidence="2">
    <location>
        <begin position="398"/>
        <end position="411"/>
    </location>
</feature>
<organism evidence="5 6">
    <name type="scientific">Zizania palustris</name>
    <name type="common">Northern wild rice</name>
    <dbReference type="NCBI Taxonomy" id="103762"/>
    <lineage>
        <taxon>Eukaryota</taxon>
        <taxon>Viridiplantae</taxon>
        <taxon>Streptophyta</taxon>
        <taxon>Embryophyta</taxon>
        <taxon>Tracheophyta</taxon>
        <taxon>Spermatophyta</taxon>
        <taxon>Magnoliopsida</taxon>
        <taxon>Liliopsida</taxon>
        <taxon>Poales</taxon>
        <taxon>Poaceae</taxon>
        <taxon>BOP clade</taxon>
        <taxon>Oryzoideae</taxon>
        <taxon>Oryzeae</taxon>
        <taxon>Zizaniinae</taxon>
        <taxon>Zizania</taxon>
    </lineage>
</organism>
<evidence type="ECO:0000256" key="2">
    <source>
        <dbReference type="SAM" id="MobiDB-lite"/>
    </source>
</evidence>
<dbReference type="EMBL" id="JAAALK010000283">
    <property type="protein sequence ID" value="KAG8076133.1"/>
    <property type="molecule type" value="Genomic_DNA"/>
</dbReference>
<evidence type="ECO:0000256" key="1">
    <source>
        <dbReference type="ARBA" id="ARBA00023125"/>
    </source>
</evidence>
<dbReference type="Pfam" id="PF13921">
    <property type="entry name" value="Myb_DNA-bind_6"/>
    <property type="match status" value="1"/>
</dbReference>
<feature type="region of interest" description="Disordered" evidence="2">
    <location>
        <begin position="1"/>
        <end position="202"/>
    </location>
</feature>
<dbReference type="AlphaFoldDB" id="A0A8J5TCE8"/>
<dbReference type="OrthoDB" id="39591at2759"/>
<evidence type="ECO:0000313" key="6">
    <source>
        <dbReference type="Proteomes" id="UP000729402"/>
    </source>
</evidence>
<evidence type="ECO:0000313" key="5">
    <source>
        <dbReference type="EMBL" id="KAG8076134.1"/>
    </source>
</evidence>
<keyword evidence="1" id="KW-0238">DNA-binding</keyword>
<feature type="compositionally biased region" description="Acidic residues" evidence="2">
    <location>
        <begin position="383"/>
        <end position="397"/>
    </location>
</feature>
<reference evidence="5" key="1">
    <citation type="journal article" date="2021" name="bioRxiv">
        <title>Whole Genome Assembly and Annotation of Northern Wild Rice, Zizania palustris L., Supports a Whole Genome Duplication in the Zizania Genus.</title>
        <authorList>
            <person name="Haas M."/>
            <person name="Kono T."/>
            <person name="Macchietto M."/>
            <person name="Millas R."/>
            <person name="McGilp L."/>
            <person name="Shao M."/>
            <person name="Duquette J."/>
            <person name="Hirsch C.N."/>
            <person name="Kimball J."/>
        </authorList>
    </citation>
    <scope>NUCLEOTIDE SEQUENCE</scope>
    <source>
        <tissue evidence="5">Fresh leaf tissue</tissue>
    </source>
</reference>
<feature type="compositionally biased region" description="Basic and acidic residues" evidence="2">
    <location>
        <begin position="328"/>
        <end position="337"/>
    </location>
</feature>
<accession>A0A8J5TCE8</accession>
<feature type="compositionally biased region" description="Basic residues" evidence="2">
    <location>
        <begin position="230"/>
        <end position="244"/>
    </location>
</feature>
<dbReference type="GO" id="GO:0003677">
    <property type="term" value="F:DNA binding"/>
    <property type="evidence" value="ECO:0007669"/>
    <property type="project" value="UniProtKB-KW"/>
</dbReference>
<evidence type="ECO:0000259" key="3">
    <source>
        <dbReference type="PROSITE" id="PS50090"/>
    </source>
</evidence>
<evidence type="ECO:0000259" key="4">
    <source>
        <dbReference type="PROSITE" id="PS51294"/>
    </source>
</evidence>
<sequence length="611" mass="69659">MGGEGLEQEERRGKKKKGKHQEGEKAESSRRGDEGAVERDLSVDTPSKSEEVAVMDIEKVKEVHKRKKEKGHGKEKKNKRNDGNIESLADSSATAVGAEKEQVKASGPMVEQHCLEPVEGGMKKCDMKDKNMRNDKKLMKKKEGRKTEITGNKQVFGSPDENLDLEHAEVDKGEKKQAMESKKRKRKRVDSSATAVGAEKEQVKALGLMVGQHCLEPVEGGMTKCDMKDKKMRNDKKLMKKKKGRQTEMTGNKQVFGSPDENLDLEHAEVDKGEKKQATKSKKSKRKRVDCEPAADVSAGDLTNKDKKKRRNESDKFNPDGSHNTLSRGDEAFGDGKNHKKKKESKEGNGGKKSVKERKARRKDKVRQVRFSDDVEVFSFNGGEDEENDKSGEDEENDKSGESEVVHGKRFTPEENATLMEAIKNYAEMKQLGENGLEMIRASSKYPELKGCWAEIAKSLPHRPLTAIYKRARILLYMSDERKWTQEEYEKIRRHVEKNGTSWISLARELGKSEIHLKDTWRRMKPKNLKAGAWTQDEYQNLFDLVNLDLRMKAHQEDDASNRQVYNPLLFFYIFQVCFHIFAIIYTSCFTLPFIFAPIPYCCIPSFLVMK</sequence>
<dbReference type="Proteomes" id="UP000729402">
    <property type="component" value="Unassembled WGS sequence"/>
</dbReference>
<feature type="domain" description="Myb-like" evidence="3">
    <location>
        <begin position="483"/>
        <end position="525"/>
    </location>
</feature>
<dbReference type="SMART" id="SM00717">
    <property type="entry name" value="SANT"/>
    <property type="match status" value="2"/>
</dbReference>
<keyword evidence="6" id="KW-1185">Reference proteome</keyword>
<feature type="compositionally biased region" description="Basic residues" evidence="2">
    <location>
        <begin position="62"/>
        <end position="79"/>
    </location>
</feature>
<dbReference type="InterPro" id="IPR001005">
    <property type="entry name" value="SANT/Myb"/>
</dbReference>
<dbReference type="PROSITE" id="PS51294">
    <property type="entry name" value="HTH_MYB"/>
    <property type="match status" value="1"/>
</dbReference>
<dbReference type="InterPro" id="IPR017930">
    <property type="entry name" value="Myb_dom"/>
</dbReference>